<dbReference type="InterPro" id="IPR002182">
    <property type="entry name" value="NB-ARC"/>
</dbReference>
<proteinExistence type="inferred from homology"/>
<dbReference type="Gene3D" id="1.10.10.10">
    <property type="entry name" value="Winged helix-like DNA-binding domain superfamily/Winged helix DNA-binding domain"/>
    <property type="match status" value="1"/>
</dbReference>
<comment type="caution">
    <text evidence="6">The sequence shown here is derived from an EMBL/GenBank/DDBJ whole genome shotgun (WGS) entry which is preliminary data.</text>
</comment>
<dbReference type="AlphaFoldDB" id="A0A9K3JE93"/>
<reference evidence="6" key="1">
    <citation type="journal article" date="2017" name="Nature">
        <title>The sunflower genome provides insights into oil metabolism, flowering and Asterid evolution.</title>
        <authorList>
            <person name="Badouin H."/>
            <person name="Gouzy J."/>
            <person name="Grassa C.J."/>
            <person name="Murat F."/>
            <person name="Staton S.E."/>
            <person name="Cottret L."/>
            <person name="Lelandais-Briere C."/>
            <person name="Owens G.L."/>
            <person name="Carrere S."/>
            <person name="Mayjonade B."/>
            <person name="Legrand L."/>
            <person name="Gill N."/>
            <person name="Kane N.C."/>
            <person name="Bowers J.E."/>
            <person name="Hubner S."/>
            <person name="Bellec A."/>
            <person name="Berard A."/>
            <person name="Berges H."/>
            <person name="Blanchet N."/>
            <person name="Boniface M.C."/>
            <person name="Brunel D."/>
            <person name="Catrice O."/>
            <person name="Chaidir N."/>
            <person name="Claudel C."/>
            <person name="Donnadieu C."/>
            <person name="Faraut T."/>
            <person name="Fievet G."/>
            <person name="Helmstetter N."/>
            <person name="King M."/>
            <person name="Knapp S.J."/>
            <person name="Lai Z."/>
            <person name="Le Paslier M.C."/>
            <person name="Lippi Y."/>
            <person name="Lorenzon L."/>
            <person name="Mandel J.R."/>
            <person name="Marage G."/>
            <person name="Marchand G."/>
            <person name="Marquand E."/>
            <person name="Bret-Mestries E."/>
            <person name="Morien E."/>
            <person name="Nambeesan S."/>
            <person name="Nguyen T."/>
            <person name="Pegot-Espagnet P."/>
            <person name="Pouilly N."/>
            <person name="Raftis F."/>
            <person name="Sallet E."/>
            <person name="Schiex T."/>
            <person name="Thomas J."/>
            <person name="Vandecasteele C."/>
            <person name="Vares D."/>
            <person name="Vear F."/>
            <person name="Vautrin S."/>
            <person name="Crespi M."/>
            <person name="Mangin B."/>
            <person name="Burke J.M."/>
            <person name="Salse J."/>
            <person name="Munos S."/>
            <person name="Vincourt P."/>
            <person name="Rieseberg L.H."/>
            <person name="Langlade N.B."/>
        </authorList>
    </citation>
    <scope>NUCLEOTIDE SEQUENCE</scope>
    <source>
        <tissue evidence="6">Leaves</tissue>
    </source>
</reference>
<dbReference type="GO" id="GO:0043531">
    <property type="term" value="F:ADP binding"/>
    <property type="evidence" value="ECO:0007669"/>
    <property type="project" value="InterPro"/>
</dbReference>
<dbReference type="Gene3D" id="3.80.10.10">
    <property type="entry name" value="Ribonuclease Inhibitor"/>
    <property type="match status" value="1"/>
</dbReference>
<evidence type="ECO:0000313" key="7">
    <source>
        <dbReference type="Proteomes" id="UP000215914"/>
    </source>
</evidence>
<dbReference type="PANTHER" id="PTHR36766">
    <property type="entry name" value="PLANT BROAD-SPECTRUM MILDEW RESISTANCE PROTEIN RPW8"/>
    <property type="match status" value="1"/>
</dbReference>
<dbReference type="PRINTS" id="PR00364">
    <property type="entry name" value="DISEASERSIST"/>
</dbReference>
<evidence type="ECO:0000259" key="5">
    <source>
        <dbReference type="PROSITE" id="PS51153"/>
    </source>
</evidence>
<dbReference type="InterPro" id="IPR008808">
    <property type="entry name" value="Powdery_mildew-R_dom"/>
</dbReference>
<feature type="domain" description="RPW8" evidence="5">
    <location>
        <begin position="1"/>
        <end position="148"/>
    </location>
</feature>
<dbReference type="Pfam" id="PF05659">
    <property type="entry name" value="RPW8"/>
    <property type="match status" value="1"/>
</dbReference>
<dbReference type="Proteomes" id="UP000215914">
    <property type="component" value="Unassembled WGS sequence"/>
</dbReference>
<dbReference type="PROSITE" id="PS51153">
    <property type="entry name" value="RPW8"/>
    <property type="match status" value="1"/>
</dbReference>
<name>A0A9K3JE93_HELAN</name>
<protein>
    <submittedName>
        <fullName evidence="6">Powdery mildew resistance protein, RPW8</fullName>
    </submittedName>
</protein>
<evidence type="ECO:0000256" key="4">
    <source>
        <dbReference type="ARBA" id="ARBA00022821"/>
    </source>
</evidence>
<evidence type="ECO:0000256" key="1">
    <source>
        <dbReference type="ARBA" id="ARBA00008894"/>
    </source>
</evidence>
<dbReference type="Gene3D" id="3.40.50.300">
    <property type="entry name" value="P-loop containing nucleotide triphosphate hydrolases"/>
    <property type="match status" value="1"/>
</dbReference>
<keyword evidence="3" id="KW-0677">Repeat</keyword>
<keyword evidence="2" id="KW-0433">Leucine-rich repeat</keyword>
<dbReference type="SUPFAM" id="SSF52047">
    <property type="entry name" value="RNI-like"/>
    <property type="match status" value="1"/>
</dbReference>
<dbReference type="InterPro" id="IPR042197">
    <property type="entry name" value="Apaf_helical"/>
</dbReference>
<dbReference type="SUPFAM" id="SSF52540">
    <property type="entry name" value="P-loop containing nucleoside triphosphate hydrolases"/>
    <property type="match status" value="1"/>
</dbReference>
<sequence>MAELLGAALGEAFSELSDVIKHVITKTLHFKSELKEMQANIQRMGPIFEDMEKLNKELDRRKMETERIMILFKKADELVRKCENVKWDFHNRYRHASKLDEMNKSLVKYVNYDLQFQIARNGAETLVELRRLTKGYEKESPSGEVEAQDSSNGDCSVVVVSAAGGCGKTTLVTMLCHDPDIKEKFGENIYHAVIPEKYNIKVIIQKLLRRNQPHDFYSDEDAFLQWGRFLANKSEILLVLDDVRSESIIEKFMFKSPGYRILVTSREGFRRFNRYELQLLNDQDATSLFHRSAFSEHSKISIPDDLVVKLVKCCKNHPLALRVIGGSLNGKQLPSWIIMAEKLSKGSKLIHKSIQECLEKSCYLFDEEPEIKHCYMDLGLFPEDQKIATTTLMDMWAHLYNHDDDTGLTTMVSIDTLSSRNLATWLPQRKHIPAVAHHCEEEFVTQHDMMRELAIHLSEKESIEQRERLIINTDGQDLPQLPQIVNARVLSITTGATIDERFYSTRNEVQAPKVKVFVLNFMSNANPFPRFMHNMKSLKVLIITNYGYHFSEIQNFPALEHLSGLTKIRLDHVSISSISETILMLENLRKLSLIMCKIGSNFNKDFPNKLTNLLEIDIESCDDLVTFPASLCNLKCLKKLSITNCHRLTSLSVDFGNLSNLEVLRLASCTELPTLPESITNLKNLRIIDLSQCLNLCELPAHIGELDTLETIDATGCTGLDELPKSIKDFDFDKVEVFCDEEAFTLWNDFKNLKVKMVEKDPLDTFLKIIG</sequence>
<keyword evidence="4" id="KW-0611">Plant defense</keyword>
<evidence type="ECO:0000256" key="2">
    <source>
        <dbReference type="ARBA" id="ARBA00022614"/>
    </source>
</evidence>
<dbReference type="EMBL" id="MNCJ02000318">
    <property type="protein sequence ID" value="KAF5813855.1"/>
    <property type="molecule type" value="Genomic_DNA"/>
</dbReference>
<dbReference type="InterPro" id="IPR036388">
    <property type="entry name" value="WH-like_DNA-bd_sf"/>
</dbReference>
<dbReference type="PANTHER" id="PTHR36766:SF15">
    <property type="entry name" value="POWDERY MILDEW RESISTANCE PROTEIN, RPW8"/>
    <property type="match status" value="1"/>
</dbReference>
<evidence type="ECO:0000313" key="6">
    <source>
        <dbReference type="EMBL" id="KAF5813855.1"/>
    </source>
</evidence>
<dbReference type="InterPro" id="IPR032675">
    <property type="entry name" value="LRR_dom_sf"/>
</dbReference>
<dbReference type="Pfam" id="PF00931">
    <property type="entry name" value="NB-ARC"/>
    <property type="match status" value="1"/>
</dbReference>
<keyword evidence="7" id="KW-1185">Reference proteome</keyword>
<reference evidence="6" key="2">
    <citation type="submission" date="2020-06" db="EMBL/GenBank/DDBJ databases">
        <title>Helianthus annuus Genome sequencing and assembly Release 2.</title>
        <authorList>
            <person name="Gouzy J."/>
            <person name="Langlade N."/>
            <person name="Munos S."/>
        </authorList>
    </citation>
    <scope>NUCLEOTIDE SEQUENCE</scope>
    <source>
        <tissue evidence="6">Leaves</tissue>
    </source>
</reference>
<dbReference type="Gene3D" id="1.10.8.430">
    <property type="entry name" value="Helical domain of apoptotic protease-activating factors"/>
    <property type="match status" value="1"/>
</dbReference>
<dbReference type="Gramene" id="mRNA:HanXRQr2_Chr03g0103621">
    <property type="protein sequence ID" value="mRNA:HanXRQr2_Chr03g0103621"/>
    <property type="gene ID" value="HanXRQr2_Chr03g0103621"/>
</dbReference>
<gene>
    <name evidence="6" type="ORF">HanXRQr2_Chr03g0103621</name>
</gene>
<accession>A0A9K3JE93</accession>
<dbReference type="InterPro" id="IPR027417">
    <property type="entry name" value="P-loop_NTPase"/>
</dbReference>
<comment type="similarity">
    <text evidence="1">Belongs to the disease resistance NB-LRR family.</text>
</comment>
<evidence type="ECO:0000256" key="3">
    <source>
        <dbReference type="ARBA" id="ARBA00022737"/>
    </source>
</evidence>
<dbReference type="GO" id="GO:0006952">
    <property type="term" value="P:defense response"/>
    <property type="evidence" value="ECO:0007669"/>
    <property type="project" value="UniProtKB-KW"/>
</dbReference>
<organism evidence="6 7">
    <name type="scientific">Helianthus annuus</name>
    <name type="common">Common sunflower</name>
    <dbReference type="NCBI Taxonomy" id="4232"/>
    <lineage>
        <taxon>Eukaryota</taxon>
        <taxon>Viridiplantae</taxon>
        <taxon>Streptophyta</taxon>
        <taxon>Embryophyta</taxon>
        <taxon>Tracheophyta</taxon>
        <taxon>Spermatophyta</taxon>
        <taxon>Magnoliopsida</taxon>
        <taxon>eudicotyledons</taxon>
        <taxon>Gunneridae</taxon>
        <taxon>Pentapetalae</taxon>
        <taxon>asterids</taxon>
        <taxon>campanulids</taxon>
        <taxon>Asterales</taxon>
        <taxon>Asteraceae</taxon>
        <taxon>Asteroideae</taxon>
        <taxon>Heliantheae alliance</taxon>
        <taxon>Heliantheae</taxon>
        <taxon>Helianthus</taxon>
    </lineage>
</organism>